<feature type="active site" description="Charge relay system" evidence="5">
    <location>
        <position position="239"/>
    </location>
</feature>
<evidence type="ECO:0000313" key="10">
    <source>
        <dbReference type="EMBL" id="CAG4977866.1"/>
    </source>
</evidence>
<keyword evidence="2 5" id="KW-0645">Protease</keyword>
<keyword evidence="3 5" id="KW-0378">Hydrolase</keyword>
<dbReference type="PROSITE" id="PS00138">
    <property type="entry name" value="SUBTILASE_SER"/>
    <property type="match status" value="1"/>
</dbReference>
<evidence type="ECO:0000256" key="6">
    <source>
        <dbReference type="RuleBase" id="RU003355"/>
    </source>
</evidence>
<dbReference type="PROSITE" id="PS51892">
    <property type="entry name" value="SUBTILASE"/>
    <property type="match status" value="1"/>
</dbReference>
<proteinExistence type="inferred from homology"/>
<dbReference type="InterPro" id="IPR036852">
    <property type="entry name" value="Peptidase_S8/S53_dom_sf"/>
</dbReference>
<evidence type="ECO:0000256" key="2">
    <source>
        <dbReference type="ARBA" id="ARBA00022670"/>
    </source>
</evidence>
<feature type="domain" description="P/Homo B" evidence="9">
    <location>
        <begin position="598"/>
        <end position="713"/>
    </location>
</feature>
<keyword evidence="4 5" id="KW-0720">Serine protease</keyword>
<feature type="signal peptide" evidence="8">
    <location>
        <begin position="1"/>
        <end position="33"/>
    </location>
</feature>
<dbReference type="InterPro" id="IPR007280">
    <property type="entry name" value="Peptidase_C_arc/bac"/>
</dbReference>
<dbReference type="PROSITE" id="PS00137">
    <property type="entry name" value="SUBTILASE_HIS"/>
    <property type="match status" value="1"/>
</dbReference>
<dbReference type="PANTHER" id="PTHR43806:SF11">
    <property type="entry name" value="CEREVISIN-RELATED"/>
    <property type="match status" value="1"/>
</dbReference>
<comment type="similarity">
    <text evidence="1 5 6">Belongs to the peptidase S8 family.</text>
</comment>
<feature type="region of interest" description="Disordered" evidence="7">
    <location>
        <begin position="471"/>
        <end position="490"/>
    </location>
</feature>
<dbReference type="InterPro" id="IPR023827">
    <property type="entry name" value="Peptidase_S8_Asp-AS"/>
</dbReference>
<sequence>MSTGSNPHRMRMHALAAATAAALSTMVAVPAFAAGDGLVNTAGLQSEASNDRFIIKYKDGSAPTTNAAALNRSLNAAANATLHGKALGLNRLRRTALGSEVLVTDKKLGRSDAEALMRQLAADPNVEYVEVDRLLKPTASANDTYYSSHQWHYWEAAGGIRADQAWDTSKGSGVVVAVLDTGITNHSDLNANVLPGYDFISDAGMARDGSGRDSSPLDQGDWFAAGECGASYASDSSWHGSHVAGTIAAVTNNNSGVAGVAPSAKILPVRVLGKCGGYTSDIVDGIVWASGGTVSGVPANANPAEVINMSLGGGGTCSASYQNAINTAVSRGSTVVVAAGNSNADTAGFVPASCNNVIAVASTTRTGARSSFSNYGSKIDVAAPGSDIASTVNSGATTPTSEGYTLMSGTSMAAPHVAGVVALMQAAAGGSLTPAQVESTLKSTLRPFPVSIDRSIGNGIVNAKAAVDAVSNGDNPGDGDDGGNGGGTLTKGVPATGLSASTGSDVVYTMVVPSGATNLSFTTSGGTGDADLFVKRGSAPTDSSYDCRPYRSGNAETCSFAAPVAGTYYVRVKAYSSFSGVSLVGNYTAGGGDGGGGGGVQTYTNSTDYPIYDTSYSTSWVTVSGRSGYAPATARVDVDIRHTYRGDLKVELIAPDGSAYLIKDVSGSDSADNVIGYATLDLSRELLNGRWTLKVTDNWRGDTGYINSWSIRF</sequence>
<dbReference type="InterPro" id="IPR002884">
    <property type="entry name" value="P_dom"/>
</dbReference>
<dbReference type="Gene3D" id="2.60.120.380">
    <property type="match status" value="1"/>
</dbReference>
<accession>A0ABM8UIB7</accession>
<dbReference type="PRINTS" id="PR00723">
    <property type="entry name" value="SUBTILISIN"/>
</dbReference>
<keyword evidence="11" id="KW-1185">Reference proteome</keyword>
<dbReference type="InterPro" id="IPR022398">
    <property type="entry name" value="Peptidase_S8_His-AS"/>
</dbReference>
<dbReference type="InterPro" id="IPR034176">
    <property type="entry name" value="Peptidases_S8_13"/>
</dbReference>
<dbReference type="SUPFAM" id="SSF49785">
    <property type="entry name" value="Galactose-binding domain-like"/>
    <property type="match status" value="1"/>
</dbReference>
<dbReference type="InterPro" id="IPR015500">
    <property type="entry name" value="Peptidase_S8_subtilisin-rel"/>
</dbReference>
<evidence type="ECO:0000256" key="5">
    <source>
        <dbReference type="PROSITE-ProRule" id="PRU01240"/>
    </source>
</evidence>
<feature type="active site" description="Charge relay system" evidence="5">
    <location>
        <position position="180"/>
    </location>
</feature>
<organism evidence="10 11">
    <name type="scientific">Novilysobacter luteus</name>
    <dbReference type="NCBI Taxonomy" id="2822368"/>
    <lineage>
        <taxon>Bacteria</taxon>
        <taxon>Pseudomonadati</taxon>
        <taxon>Pseudomonadota</taxon>
        <taxon>Gammaproteobacteria</taxon>
        <taxon>Lysobacterales</taxon>
        <taxon>Lysobacteraceae</taxon>
        <taxon>Novilysobacter</taxon>
    </lineage>
</organism>
<dbReference type="Pfam" id="PF00082">
    <property type="entry name" value="Peptidase_S8"/>
    <property type="match status" value="1"/>
</dbReference>
<evidence type="ECO:0000259" key="9">
    <source>
        <dbReference type="PROSITE" id="PS51829"/>
    </source>
</evidence>
<dbReference type="Pfam" id="PF01483">
    <property type="entry name" value="P_proprotein"/>
    <property type="match status" value="1"/>
</dbReference>
<dbReference type="PROSITE" id="PS51829">
    <property type="entry name" value="P_HOMO_B"/>
    <property type="match status" value="1"/>
</dbReference>
<evidence type="ECO:0000256" key="4">
    <source>
        <dbReference type="ARBA" id="ARBA00022825"/>
    </source>
</evidence>
<reference evidence="10 11" key="1">
    <citation type="submission" date="2021-04" db="EMBL/GenBank/DDBJ databases">
        <authorList>
            <person name="Rodrigo-Torres L."/>
            <person name="Arahal R. D."/>
            <person name="Lucena T."/>
        </authorList>
    </citation>
    <scope>NUCLEOTIDE SEQUENCE [LARGE SCALE GENOMIC DNA]</scope>
    <source>
        <strain evidence="10 11">CECT 30171</strain>
    </source>
</reference>
<keyword evidence="8" id="KW-0732">Signal</keyword>
<dbReference type="SUPFAM" id="SSF52743">
    <property type="entry name" value="Subtilisin-like"/>
    <property type="match status" value="1"/>
</dbReference>
<protein>
    <recommendedName>
        <fullName evidence="9">P/Homo B domain-containing protein</fullName>
    </recommendedName>
</protein>
<dbReference type="Gene3D" id="2.60.120.260">
    <property type="entry name" value="Galactose-binding domain-like"/>
    <property type="match status" value="1"/>
</dbReference>
<evidence type="ECO:0000256" key="8">
    <source>
        <dbReference type="SAM" id="SignalP"/>
    </source>
</evidence>
<dbReference type="Proteomes" id="UP000680116">
    <property type="component" value="Chromosome"/>
</dbReference>
<dbReference type="CDD" id="cd07496">
    <property type="entry name" value="Peptidases_S8_13"/>
    <property type="match status" value="1"/>
</dbReference>
<dbReference type="InterPro" id="IPR008979">
    <property type="entry name" value="Galactose-bd-like_sf"/>
</dbReference>
<dbReference type="PANTHER" id="PTHR43806">
    <property type="entry name" value="PEPTIDASE S8"/>
    <property type="match status" value="1"/>
</dbReference>
<dbReference type="InterPro" id="IPR023828">
    <property type="entry name" value="Peptidase_S8_Ser-AS"/>
</dbReference>
<dbReference type="EMBL" id="OU015430">
    <property type="protein sequence ID" value="CAG4977866.1"/>
    <property type="molecule type" value="Genomic_DNA"/>
</dbReference>
<dbReference type="PROSITE" id="PS00136">
    <property type="entry name" value="SUBTILASE_ASP"/>
    <property type="match status" value="1"/>
</dbReference>
<evidence type="ECO:0000256" key="3">
    <source>
        <dbReference type="ARBA" id="ARBA00022801"/>
    </source>
</evidence>
<gene>
    <name evidence="10" type="ORF">LYB30171_02510</name>
</gene>
<dbReference type="InterPro" id="IPR050131">
    <property type="entry name" value="Peptidase_S8_subtilisin-like"/>
</dbReference>
<evidence type="ECO:0000256" key="7">
    <source>
        <dbReference type="SAM" id="MobiDB-lite"/>
    </source>
</evidence>
<dbReference type="Gene3D" id="3.40.50.200">
    <property type="entry name" value="Peptidase S8/S53 domain"/>
    <property type="match status" value="1"/>
</dbReference>
<dbReference type="Pfam" id="PF04151">
    <property type="entry name" value="PPC"/>
    <property type="match status" value="1"/>
</dbReference>
<dbReference type="InterPro" id="IPR000209">
    <property type="entry name" value="Peptidase_S8/S53_dom"/>
</dbReference>
<evidence type="ECO:0000256" key="1">
    <source>
        <dbReference type="ARBA" id="ARBA00011073"/>
    </source>
</evidence>
<name>A0ABM8UIB7_9GAMM</name>
<feature type="active site" description="Charge relay system" evidence="5">
    <location>
        <position position="411"/>
    </location>
</feature>
<evidence type="ECO:0000313" key="11">
    <source>
        <dbReference type="Proteomes" id="UP000680116"/>
    </source>
</evidence>
<feature type="chain" id="PRO_5045711662" description="P/Homo B domain-containing protein" evidence="8">
    <location>
        <begin position="34"/>
        <end position="713"/>
    </location>
</feature>